<dbReference type="AlphaFoldDB" id="A0A1J5RU63"/>
<dbReference type="GO" id="GO:0046076">
    <property type="term" value="P:dTTP catabolic process"/>
    <property type="evidence" value="ECO:0007669"/>
    <property type="project" value="TreeGrafter"/>
</dbReference>
<dbReference type="PANTHER" id="PTHR30522:SF0">
    <property type="entry name" value="NUCLEOSIDE TRIPHOSPHATE PYROPHOSPHOHYDROLASE"/>
    <property type="match status" value="1"/>
</dbReference>
<comment type="caution">
    <text evidence="2">The sequence shown here is derived from an EMBL/GenBank/DDBJ whole genome shotgun (WGS) entry which is preliminary data.</text>
</comment>
<dbReference type="Pfam" id="PF03819">
    <property type="entry name" value="MazG"/>
    <property type="match status" value="1"/>
</dbReference>
<dbReference type="GO" id="GO:0046047">
    <property type="term" value="P:TTP catabolic process"/>
    <property type="evidence" value="ECO:0007669"/>
    <property type="project" value="TreeGrafter"/>
</dbReference>
<dbReference type="GO" id="GO:0006950">
    <property type="term" value="P:response to stress"/>
    <property type="evidence" value="ECO:0007669"/>
    <property type="project" value="UniProtKB-ARBA"/>
</dbReference>
<dbReference type="PANTHER" id="PTHR30522">
    <property type="entry name" value="NUCLEOSIDE TRIPHOSPHATE PYROPHOSPHOHYDROLASE"/>
    <property type="match status" value="1"/>
</dbReference>
<sequence length="222" mass="24167">MLRGDALRELVTVMDRLRSPGGCSWDAAQTHASLVPYALEEAYEVAEAIEAGDRAGMREELGDLLLQVVFHARVAEEHPDDPFDLDDVAQGIVAKLVRRHPHVFGADTAPDAAAVHVRWEQIKQAEKQRESVLDGIPLALGALARSQKVVARTRRAGLDDALLVGSLDASVAEPARGIGERLLALVIEAEAVGVDAETALRDSARRVETEVRRRERSRSDGF</sequence>
<dbReference type="Gene3D" id="1.10.287.1080">
    <property type="entry name" value="MazG-like"/>
    <property type="match status" value="2"/>
</dbReference>
<keyword evidence="2" id="KW-0378">Hydrolase</keyword>
<dbReference type="GO" id="GO:0046061">
    <property type="term" value="P:dATP catabolic process"/>
    <property type="evidence" value="ECO:0007669"/>
    <property type="project" value="TreeGrafter"/>
</dbReference>
<feature type="domain" description="NTP pyrophosphohydrolase MazG-like" evidence="1">
    <location>
        <begin position="29"/>
        <end position="104"/>
    </location>
</feature>
<dbReference type="InterPro" id="IPR011551">
    <property type="entry name" value="NTP_PyrPHydrolase_MazG"/>
</dbReference>
<dbReference type="GO" id="GO:0046081">
    <property type="term" value="P:dUTP catabolic process"/>
    <property type="evidence" value="ECO:0007669"/>
    <property type="project" value="TreeGrafter"/>
</dbReference>
<dbReference type="GO" id="GO:0047693">
    <property type="term" value="F:ATP diphosphatase activity"/>
    <property type="evidence" value="ECO:0007669"/>
    <property type="project" value="UniProtKB-EC"/>
</dbReference>
<dbReference type="EC" id="3.6.1.8" evidence="2"/>
<evidence type="ECO:0000259" key="1">
    <source>
        <dbReference type="Pfam" id="PF03819"/>
    </source>
</evidence>
<protein>
    <submittedName>
        <fullName evidence="2">Nucleoside triphosphate pyrophosphohydrolase</fullName>
        <ecNumber evidence="2">3.6.1.8</ecNumber>
    </submittedName>
</protein>
<gene>
    <name evidence="2" type="primary">mazG_4</name>
    <name evidence="2" type="ORF">GALL_223870</name>
</gene>
<dbReference type="InterPro" id="IPR004518">
    <property type="entry name" value="MazG-like_dom"/>
</dbReference>
<dbReference type="CDD" id="cd11528">
    <property type="entry name" value="NTP-PPase_MazG_Nterm"/>
    <property type="match status" value="1"/>
</dbReference>
<dbReference type="FunFam" id="1.10.287.1080:FF:000001">
    <property type="entry name" value="Nucleoside triphosphate pyrophosphohydrolase"/>
    <property type="match status" value="1"/>
</dbReference>
<name>A0A1J5RU63_9ZZZZ</name>
<dbReference type="SUPFAM" id="SSF101386">
    <property type="entry name" value="all-alpha NTP pyrophosphatases"/>
    <property type="match status" value="1"/>
</dbReference>
<accession>A0A1J5RU63</accession>
<dbReference type="GO" id="GO:0006203">
    <property type="term" value="P:dGTP catabolic process"/>
    <property type="evidence" value="ECO:0007669"/>
    <property type="project" value="TreeGrafter"/>
</dbReference>
<dbReference type="InterPro" id="IPR048015">
    <property type="entry name" value="NTP-PPase_MazG-like_N"/>
</dbReference>
<dbReference type="NCBIfam" id="TIGR00444">
    <property type="entry name" value="mazG"/>
    <property type="match status" value="1"/>
</dbReference>
<proteinExistence type="predicted"/>
<dbReference type="EMBL" id="MLJW01000163">
    <property type="protein sequence ID" value="OIQ95612.1"/>
    <property type="molecule type" value="Genomic_DNA"/>
</dbReference>
<reference evidence="2" key="1">
    <citation type="submission" date="2016-10" db="EMBL/GenBank/DDBJ databases">
        <title>Sequence of Gallionella enrichment culture.</title>
        <authorList>
            <person name="Poehlein A."/>
            <person name="Muehling M."/>
            <person name="Daniel R."/>
        </authorList>
    </citation>
    <scope>NUCLEOTIDE SEQUENCE</scope>
</reference>
<evidence type="ECO:0000313" key="2">
    <source>
        <dbReference type="EMBL" id="OIQ95612.1"/>
    </source>
</evidence>
<dbReference type="GO" id="GO:0046052">
    <property type="term" value="P:UTP catabolic process"/>
    <property type="evidence" value="ECO:0007669"/>
    <property type="project" value="TreeGrafter"/>
</dbReference>
<organism evidence="2">
    <name type="scientific">mine drainage metagenome</name>
    <dbReference type="NCBI Taxonomy" id="410659"/>
    <lineage>
        <taxon>unclassified sequences</taxon>
        <taxon>metagenomes</taxon>
        <taxon>ecological metagenomes</taxon>
    </lineage>
</organism>